<name>A0A2X2BG35_PROMI</name>
<dbReference type="Proteomes" id="UP000251485">
    <property type="component" value="Unassembled WGS sequence"/>
</dbReference>
<sequence>MNLFFSNKGEISGAMAFASVTVMPASSLIAESEAINTISLLMMLSTLVPLKSSFAWLPFLR</sequence>
<accession>A0A2X2BG35</accession>
<evidence type="ECO:0000313" key="1">
    <source>
        <dbReference type="EMBL" id="SPY93883.1"/>
    </source>
</evidence>
<dbReference type="EMBL" id="UAUE01000001">
    <property type="protein sequence ID" value="SPY93883.1"/>
    <property type="molecule type" value="Genomic_DNA"/>
</dbReference>
<gene>
    <name evidence="1" type="ORF">NCTC10975_00210</name>
</gene>
<proteinExistence type="predicted"/>
<organism evidence="1 2">
    <name type="scientific">Proteus mirabilis</name>
    <dbReference type="NCBI Taxonomy" id="584"/>
    <lineage>
        <taxon>Bacteria</taxon>
        <taxon>Pseudomonadati</taxon>
        <taxon>Pseudomonadota</taxon>
        <taxon>Gammaproteobacteria</taxon>
        <taxon>Enterobacterales</taxon>
        <taxon>Morganellaceae</taxon>
        <taxon>Proteus</taxon>
    </lineage>
</organism>
<dbReference type="AlphaFoldDB" id="A0A2X2BG35"/>
<reference evidence="1 2" key="1">
    <citation type="submission" date="2018-06" db="EMBL/GenBank/DDBJ databases">
        <authorList>
            <consortium name="Pathogen Informatics"/>
            <person name="Doyle S."/>
        </authorList>
    </citation>
    <scope>NUCLEOTIDE SEQUENCE [LARGE SCALE GENOMIC DNA]</scope>
    <source>
        <strain evidence="1 2">NCTC10975</strain>
    </source>
</reference>
<protein>
    <submittedName>
        <fullName evidence="1">Uncharacterized protein</fullName>
    </submittedName>
</protein>
<evidence type="ECO:0000313" key="2">
    <source>
        <dbReference type="Proteomes" id="UP000251485"/>
    </source>
</evidence>